<comment type="similarity">
    <text evidence="2">Belongs to the glycosyl hydrolase 43 family.</text>
</comment>
<dbReference type="PANTHER" id="PTHR43301:SF3">
    <property type="entry name" value="ARABINAN ENDO-1,5-ALPHA-L-ARABINOSIDASE A-RELATED"/>
    <property type="match status" value="1"/>
</dbReference>
<dbReference type="RefSeq" id="WP_141371765.1">
    <property type="nucleotide sequence ID" value="NZ_BJLQ01000076.1"/>
</dbReference>
<dbReference type="OrthoDB" id="9758923at2"/>
<dbReference type="Pfam" id="PF07532">
    <property type="entry name" value="Big_4"/>
    <property type="match status" value="1"/>
</dbReference>
<evidence type="ECO:0000259" key="6">
    <source>
        <dbReference type="Pfam" id="PF07532"/>
    </source>
</evidence>
<proteinExistence type="inferred from homology"/>
<dbReference type="GO" id="GO:0004553">
    <property type="term" value="F:hydrolase activity, hydrolyzing O-glycosyl compounds"/>
    <property type="evidence" value="ECO:0007669"/>
    <property type="project" value="InterPro"/>
</dbReference>
<dbReference type="GO" id="GO:0005975">
    <property type="term" value="P:carbohydrate metabolic process"/>
    <property type="evidence" value="ECO:0007669"/>
    <property type="project" value="InterPro"/>
</dbReference>
<dbReference type="InterPro" id="IPR046780">
    <property type="entry name" value="aBig_2"/>
</dbReference>
<evidence type="ECO:0000313" key="9">
    <source>
        <dbReference type="EMBL" id="GEA86021.1"/>
    </source>
</evidence>
<dbReference type="InterPro" id="IPR006710">
    <property type="entry name" value="Glyco_hydro_43"/>
</dbReference>
<dbReference type="Pfam" id="PF04616">
    <property type="entry name" value="Glyco_hydro_43"/>
    <property type="match status" value="1"/>
</dbReference>
<dbReference type="InterPro" id="IPR011081">
    <property type="entry name" value="Big_4"/>
</dbReference>
<dbReference type="NCBIfam" id="NF047446">
    <property type="entry name" value="barrel_OmpL47"/>
    <property type="match status" value="1"/>
</dbReference>
<reference evidence="9 10" key="1">
    <citation type="submission" date="2019-06" db="EMBL/GenBank/DDBJ databases">
        <title>Whole genome shotgun sequence of Cellulomonas gelida NBRC 3748.</title>
        <authorList>
            <person name="Hosoyama A."/>
            <person name="Uohara A."/>
            <person name="Ohji S."/>
            <person name="Ichikawa N."/>
        </authorList>
    </citation>
    <scope>NUCLEOTIDE SEQUENCE [LARGE SCALE GENOMIC DNA]</scope>
    <source>
        <strain evidence="9 10">NBRC 3748</strain>
    </source>
</reference>
<dbReference type="SUPFAM" id="SSF75005">
    <property type="entry name" value="Arabinanase/levansucrase/invertase"/>
    <property type="match status" value="1"/>
</dbReference>
<evidence type="ECO:0000256" key="4">
    <source>
        <dbReference type="ARBA" id="ARBA00023295"/>
    </source>
</evidence>
<organism evidence="9 10">
    <name type="scientific">Cellulomonas gelida</name>
    <dbReference type="NCBI Taxonomy" id="1712"/>
    <lineage>
        <taxon>Bacteria</taxon>
        <taxon>Bacillati</taxon>
        <taxon>Actinomycetota</taxon>
        <taxon>Actinomycetes</taxon>
        <taxon>Micrococcales</taxon>
        <taxon>Cellulomonadaceae</taxon>
        <taxon>Cellulomonas</taxon>
    </lineage>
</organism>
<dbReference type="Pfam" id="PF13385">
    <property type="entry name" value="Laminin_G_3"/>
    <property type="match status" value="1"/>
</dbReference>
<feature type="domain" description="Atrophied bacterial Ig" evidence="8">
    <location>
        <begin position="351"/>
        <end position="432"/>
    </location>
</feature>
<evidence type="ECO:0000259" key="7">
    <source>
        <dbReference type="Pfam" id="PF16640"/>
    </source>
</evidence>
<keyword evidence="5" id="KW-0732">Signal</keyword>
<keyword evidence="4" id="KW-0326">Glycosidase</keyword>
<evidence type="ECO:0000313" key="10">
    <source>
        <dbReference type="Proteomes" id="UP000320461"/>
    </source>
</evidence>
<dbReference type="CDD" id="cd08983">
    <property type="entry name" value="GH43_Bt3655-like"/>
    <property type="match status" value="1"/>
</dbReference>
<evidence type="ECO:0000256" key="5">
    <source>
        <dbReference type="SAM" id="SignalP"/>
    </source>
</evidence>
<feature type="domain" description="Bacterial Ig-like" evidence="7">
    <location>
        <begin position="1034"/>
        <end position="1116"/>
    </location>
</feature>
<evidence type="ECO:0000259" key="8">
    <source>
        <dbReference type="Pfam" id="PF20578"/>
    </source>
</evidence>
<dbReference type="InterPro" id="IPR032109">
    <property type="entry name" value="Big_3_5"/>
</dbReference>
<feature type="chain" id="PRO_5021205514" description="LamG-like jellyroll fold domain-containing protein" evidence="5">
    <location>
        <begin position="29"/>
        <end position="1220"/>
    </location>
</feature>
<dbReference type="Pfam" id="PF20578">
    <property type="entry name" value="aBig_2"/>
    <property type="match status" value="2"/>
</dbReference>
<dbReference type="EMBL" id="BJLQ01000076">
    <property type="protein sequence ID" value="GEA86021.1"/>
    <property type="molecule type" value="Genomic_DNA"/>
</dbReference>
<evidence type="ECO:0000256" key="1">
    <source>
        <dbReference type="ARBA" id="ARBA00004834"/>
    </source>
</evidence>
<comment type="pathway">
    <text evidence="1">Glycan metabolism; L-arabinan degradation.</text>
</comment>
<feature type="domain" description="Bacterial Ig-like" evidence="6">
    <location>
        <begin position="785"/>
        <end position="837"/>
    </location>
</feature>
<keyword evidence="3" id="KW-0378">Hydrolase</keyword>
<dbReference type="Gene3D" id="2.60.120.200">
    <property type="match status" value="1"/>
</dbReference>
<dbReference type="InterPro" id="IPR058094">
    <property type="entry name" value="Ig-like_OmpL47-like"/>
</dbReference>
<dbReference type="Pfam" id="PF16640">
    <property type="entry name" value="Big_3_5"/>
    <property type="match status" value="1"/>
</dbReference>
<gene>
    <name evidence="9" type="ORF">CGE01nite_32720</name>
</gene>
<sequence length="1220" mass="125955">MRARRLWGAVAAASVALTTALVATPAGAATDDGLVGRWKLDETSGTVAADSSGHGRHAAVTGAASWNAGDGFTFSGGASSSGNAIALPDGLLSGLDSVTVDFDVHITPGMTANYFLFTLGNPASLSSGTGYVFVTGSDGDARLRGAITTATYTTEQSTTRSAALATGSWRHLTYTIVGGTPAAPGYAVLYEDGVEVARNSAITVKPSQVANGGSANFIGRSAWAGDKSFQGKVRDFRVYDRALTSTELTELASDVTGPALAADAAALTLGDTSAVRSSLTLPTLGSAGSAITWASSNPAVVSTTGVVTRPAAGAGDATVTLTATLTRGSGQETKQFTVTVLERPTAPGLIAEDLAAIEVVNVDDVRGNLTLPTAGANGTTFTWASSDPTVVDGTGRVHRPAHGQPTATVTLTATGALDGSTATRTITATVPALPQAVATDAYLFAYFEGESTDDGESIYLGASQGDDPTKWDDLNDAEPVLTSEYGERGLRDPFIIRSPEGDKFYMIATDLKIYPGGSFSRAQQSGSTYIEVWESTDLVTWSDQRHVKVSTDFAGNTWAPEAYYDEDLGAYVVYWASNLYPTTTVAGRSYTSTYNRMMYATTRDFVTFSEAQPWMDVKRGTGLGMIDATIVKDGSTYYRFVKDEASMTVRQEKSTDLLATVTGALPTTTSSPGWQLVKERIGVGQPNPWGGTFTSGEGPTAFKANGDNDSWYLFIDQPSYHGGRGYMAFTTTDIAAGTWTALPTAQLPSSPRHGTVLPITQAELDTVRAAYQPDLLVESVDEQVVTTDPGVAPVLPAKATAHYADGSSRQVAVTWDAIDPASYAVPGEFTVAGRLAGGVAVRASLTVRVTDEGDPVVTLTPGLAADGSAGWWRSPSVPVTASATDVAGIRSVEVKVDDDPWVSSASSSITTTVTGEGRHVVQARATDGSGRTSAVPASLEVGIDTVAPVSRATFTAATRTVAMSTADDTSGVARTEYRVGSGSWKEWTGSLAIGAYATTVQYRSVDVAGNTEVVNSLAVPAPGKVAAATRTYADAASAKLGTTMRVNVEVTATAATPTGTVRILKGGAKVGSGTLSRGKATVAVQNLGVGTHRLTVVYDGTSAYAASQTTLTVKVTRASSTTKATVTSVTSKTAAKVTVKVTSAVKATGKVTVTVTSGGKPVATRTGTLRNGAVVVTLPKLAKGTYSVKARYAGSSTVLPSTGATRLVVKAATARSAAWV</sequence>
<evidence type="ECO:0008006" key="11">
    <source>
        <dbReference type="Google" id="ProtNLM"/>
    </source>
</evidence>
<evidence type="ECO:0000256" key="3">
    <source>
        <dbReference type="ARBA" id="ARBA00022801"/>
    </source>
</evidence>
<dbReference type="InterPro" id="IPR013320">
    <property type="entry name" value="ConA-like_dom_sf"/>
</dbReference>
<dbReference type="Gene3D" id="2.60.40.10">
    <property type="entry name" value="Immunoglobulins"/>
    <property type="match status" value="2"/>
</dbReference>
<name>A0A4Y3KNM9_9CELL</name>
<comment type="caution">
    <text evidence="9">The sequence shown here is derived from an EMBL/GenBank/DDBJ whole genome shotgun (WGS) entry which is preliminary data.</text>
</comment>
<feature type="domain" description="Atrophied bacterial Ig" evidence="8">
    <location>
        <begin position="261"/>
        <end position="342"/>
    </location>
</feature>
<feature type="signal peptide" evidence="5">
    <location>
        <begin position="1"/>
        <end position="28"/>
    </location>
</feature>
<protein>
    <recommendedName>
        <fullName evidence="11">LamG-like jellyroll fold domain-containing protein</fullName>
    </recommendedName>
</protein>
<dbReference type="InterPro" id="IPR050727">
    <property type="entry name" value="GH43_arabinanases"/>
</dbReference>
<dbReference type="Proteomes" id="UP000320461">
    <property type="component" value="Unassembled WGS sequence"/>
</dbReference>
<dbReference type="Gene3D" id="2.115.10.20">
    <property type="entry name" value="Glycosyl hydrolase domain, family 43"/>
    <property type="match status" value="1"/>
</dbReference>
<dbReference type="SUPFAM" id="SSF49899">
    <property type="entry name" value="Concanavalin A-like lectins/glucanases"/>
    <property type="match status" value="1"/>
</dbReference>
<accession>A0A4Y3KNM9</accession>
<evidence type="ECO:0000256" key="2">
    <source>
        <dbReference type="ARBA" id="ARBA00009865"/>
    </source>
</evidence>
<dbReference type="InterPro" id="IPR023296">
    <property type="entry name" value="Glyco_hydro_beta-prop_sf"/>
</dbReference>
<dbReference type="AlphaFoldDB" id="A0A4Y3KNM9"/>
<dbReference type="PANTHER" id="PTHR43301">
    <property type="entry name" value="ARABINAN ENDO-1,5-ALPHA-L-ARABINOSIDASE"/>
    <property type="match status" value="1"/>
</dbReference>
<dbReference type="Gene3D" id="2.60.40.1080">
    <property type="match status" value="1"/>
</dbReference>
<dbReference type="InterPro" id="IPR013783">
    <property type="entry name" value="Ig-like_fold"/>
</dbReference>
<keyword evidence="10" id="KW-1185">Reference proteome</keyword>